<evidence type="ECO:0000256" key="1">
    <source>
        <dbReference type="SAM" id="MobiDB-lite"/>
    </source>
</evidence>
<accession>A0A6G1LG77</accession>
<evidence type="ECO:0000313" key="2">
    <source>
        <dbReference type="EMBL" id="KAF2771582.1"/>
    </source>
</evidence>
<feature type="compositionally biased region" description="Pro residues" evidence="1">
    <location>
        <begin position="170"/>
        <end position="180"/>
    </location>
</feature>
<dbReference type="AlphaFoldDB" id="A0A6G1LG77"/>
<sequence>MDLVVIRANRPFNNIMLRGQSTQGRHVSEIAAPADHESFMAIRNRLRAEREARDPAYMPPIQLPGQDPIHGIPESEADQFVDGFSDVTYRWSQIQLGPGNETFPARVRLAKASTYFVVVTLPSFQPVEQQMPALQGPLMVGPPLQTAERFITPREPASQSAPPYTFQHARPPPAPLPLTPSDPFAIAPPGAYPPPPRAQMLLQQQQAQQGYFAPRPNTPPRLPIAEPPTDTTAFTPRSAPRQVMQPPTTGGLQLPPIMSSPTAGTPAAQRVAESSAQHVSSSEDEGEGRPRRKRRMGIDDVLHR</sequence>
<gene>
    <name evidence="2" type="ORF">EJ03DRAFT_309033</name>
</gene>
<evidence type="ECO:0000313" key="3">
    <source>
        <dbReference type="Proteomes" id="UP000799436"/>
    </source>
</evidence>
<dbReference type="Proteomes" id="UP000799436">
    <property type="component" value="Unassembled WGS sequence"/>
</dbReference>
<protein>
    <submittedName>
        <fullName evidence="2">Uncharacterized protein</fullName>
    </submittedName>
</protein>
<proteinExistence type="predicted"/>
<dbReference type="OrthoDB" id="5575144at2759"/>
<organism evidence="2 3">
    <name type="scientific">Teratosphaeria nubilosa</name>
    <dbReference type="NCBI Taxonomy" id="161662"/>
    <lineage>
        <taxon>Eukaryota</taxon>
        <taxon>Fungi</taxon>
        <taxon>Dikarya</taxon>
        <taxon>Ascomycota</taxon>
        <taxon>Pezizomycotina</taxon>
        <taxon>Dothideomycetes</taxon>
        <taxon>Dothideomycetidae</taxon>
        <taxon>Mycosphaerellales</taxon>
        <taxon>Teratosphaeriaceae</taxon>
        <taxon>Teratosphaeria</taxon>
    </lineage>
</organism>
<feature type="compositionally biased region" description="Pro residues" evidence="1">
    <location>
        <begin position="216"/>
        <end position="226"/>
    </location>
</feature>
<dbReference type="EMBL" id="ML995819">
    <property type="protein sequence ID" value="KAF2771582.1"/>
    <property type="molecule type" value="Genomic_DNA"/>
</dbReference>
<reference evidence="2" key="1">
    <citation type="journal article" date="2020" name="Stud. Mycol.">
        <title>101 Dothideomycetes genomes: a test case for predicting lifestyles and emergence of pathogens.</title>
        <authorList>
            <person name="Haridas S."/>
            <person name="Albert R."/>
            <person name="Binder M."/>
            <person name="Bloem J."/>
            <person name="Labutti K."/>
            <person name="Salamov A."/>
            <person name="Andreopoulos B."/>
            <person name="Baker S."/>
            <person name="Barry K."/>
            <person name="Bills G."/>
            <person name="Bluhm B."/>
            <person name="Cannon C."/>
            <person name="Castanera R."/>
            <person name="Culley D."/>
            <person name="Daum C."/>
            <person name="Ezra D."/>
            <person name="Gonzalez J."/>
            <person name="Henrissat B."/>
            <person name="Kuo A."/>
            <person name="Liang C."/>
            <person name="Lipzen A."/>
            <person name="Lutzoni F."/>
            <person name="Magnuson J."/>
            <person name="Mondo S."/>
            <person name="Nolan M."/>
            <person name="Ohm R."/>
            <person name="Pangilinan J."/>
            <person name="Park H.-J."/>
            <person name="Ramirez L."/>
            <person name="Alfaro M."/>
            <person name="Sun H."/>
            <person name="Tritt A."/>
            <person name="Yoshinaga Y."/>
            <person name="Zwiers L.-H."/>
            <person name="Turgeon B."/>
            <person name="Goodwin S."/>
            <person name="Spatafora J."/>
            <person name="Crous P."/>
            <person name="Grigoriev I."/>
        </authorList>
    </citation>
    <scope>NUCLEOTIDE SEQUENCE</scope>
    <source>
        <strain evidence="2">CBS 116005</strain>
    </source>
</reference>
<keyword evidence="3" id="KW-1185">Reference proteome</keyword>
<feature type="region of interest" description="Disordered" evidence="1">
    <location>
        <begin position="155"/>
        <end position="304"/>
    </location>
</feature>
<feature type="compositionally biased region" description="Low complexity" evidence="1">
    <location>
        <begin position="198"/>
        <end position="209"/>
    </location>
</feature>
<name>A0A6G1LG77_9PEZI</name>